<dbReference type="InterPro" id="IPR039770">
    <property type="entry name" value="Rpf2"/>
</dbReference>
<dbReference type="AlphaFoldDB" id="A0A7S1QN17"/>
<proteinExistence type="inferred from homology"/>
<evidence type="ECO:0000256" key="1">
    <source>
        <dbReference type="ARBA" id="ARBA00004604"/>
    </source>
</evidence>
<dbReference type="PANTHER" id="PTHR12728:SF0">
    <property type="entry name" value="RIBOSOME PRODUCTION FACTOR 2 HOMOLOG"/>
    <property type="match status" value="1"/>
</dbReference>
<dbReference type="EMBL" id="HBGF01043390">
    <property type="protein sequence ID" value="CAD9143651.1"/>
    <property type="molecule type" value="Transcribed_RNA"/>
</dbReference>
<protein>
    <recommendedName>
        <fullName evidence="4">Ribosome production factor 2 homolog</fullName>
    </recommendedName>
    <alternativeName>
        <fullName evidence="4">Ribosome biogenesis protein RPF2 homolog</fullName>
    </alternativeName>
</protein>
<feature type="domain" description="Brix" evidence="6">
    <location>
        <begin position="33"/>
        <end position="268"/>
    </location>
</feature>
<comment type="similarity">
    <text evidence="2 4">Belongs to the RPF2 family.</text>
</comment>
<accession>A0A7S1QN17</accession>
<dbReference type="PANTHER" id="PTHR12728">
    <property type="entry name" value="BRIX DOMAIN CONTAINING PROTEIN"/>
    <property type="match status" value="1"/>
</dbReference>
<dbReference type="SMART" id="SM00879">
    <property type="entry name" value="Brix"/>
    <property type="match status" value="1"/>
</dbReference>
<feature type="region of interest" description="Disordered" evidence="5">
    <location>
        <begin position="377"/>
        <end position="408"/>
    </location>
</feature>
<evidence type="ECO:0000313" key="7">
    <source>
        <dbReference type="EMBL" id="CAD9143651.1"/>
    </source>
</evidence>
<dbReference type="PROSITE" id="PS50833">
    <property type="entry name" value="BRIX"/>
    <property type="match status" value="1"/>
</dbReference>
<dbReference type="GO" id="GO:0000463">
    <property type="term" value="P:maturation of LSU-rRNA from tricistronic rRNA transcript (SSU-rRNA, 5.8S rRNA, LSU-rRNA)"/>
    <property type="evidence" value="ECO:0007669"/>
    <property type="project" value="TreeGrafter"/>
</dbReference>
<evidence type="ECO:0000256" key="3">
    <source>
        <dbReference type="ARBA" id="ARBA00023242"/>
    </source>
</evidence>
<dbReference type="GO" id="GO:0000027">
    <property type="term" value="P:ribosomal large subunit assembly"/>
    <property type="evidence" value="ECO:0007669"/>
    <property type="project" value="InterPro"/>
</dbReference>
<comment type="subcellular location">
    <subcellularLocation>
        <location evidence="1 4">Nucleus</location>
        <location evidence="1 4">Nucleolus</location>
    </subcellularLocation>
</comment>
<dbReference type="Pfam" id="PF04427">
    <property type="entry name" value="Brix"/>
    <property type="match status" value="1"/>
</dbReference>
<dbReference type="InterPro" id="IPR007109">
    <property type="entry name" value="Brix"/>
</dbReference>
<evidence type="ECO:0000256" key="2">
    <source>
        <dbReference type="ARBA" id="ARBA00010782"/>
    </source>
</evidence>
<gene>
    <name evidence="7" type="ORF">NDES1114_LOCUS29037</name>
</gene>
<name>A0A7S1QN17_NEODS</name>
<evidence type="ECO:0000259" key="6">
    <source>
        <dbReference type="PROSITE" id="PS50833"/>
    </source>
</evidence>
<organism evidence="7">
    <name type="scientific">Neobodo designis</name>
    <name type="common">Flagellated protozoan</name>
    <name type="synonym">Bodo designis</name>
    <dbReference type="NCBI Taxonomy" id="312471"/>
    <lineage>
        <taxon>Eukaryota</taxon>
        <taxon>Discoba</taxon>
        <taxon>Euglenozoa</taxon>
        <taxon>Kinetoplastea</taxon>
        <taxon>Metakinetoplastina</taxon>
        <taxon>Neobodonida</taxon>
        <taxon>Neobodo</taxon>
    </lineage>
</organism>
<evidence type="ECO:0000256" key="5">
    <source>
        <dbReference type="SAM" id="MobiDB-lite"/>
    </source>
</evidence>
<sequence>MSTVGRFSRRTPKTVKSRRAVKKMEAKVFEDAKKALFLTGLNSSDTINDAMVDLRALMQPHCKKLAKRNDFNPWTGTEHLEFLGFKNDCSLFVFGSHNKKRPNNLVLGRQFDFNVLDMIEFGVIGADRINLSEAAGRNCASAGSRPAMIFEGSEFEAEPFFQRLKNFFLDFFGGSLENEVNLAGVDRAIVISLRSTNGADAVHAPSSDCRGTMPIKEKGNVVVCFRHYGVEQTKAATSVMTSASNIKLVDIGPNFDLEVRRVAWADGPAFKRASRLPKQVLATLKHMHDNVDTDGLGNLRGQLHVGTQQIDSMALRKFKAHKEQKRSKLNSAAANISANAAAAATLEKRRAAKETGELATYDGATLKARKAAAEAVAAESGASKGPARKRHRKGAPDAAEMLGADVDI</sequence>
<reference evidence="7" key="1">
    <citation type="submission" date="2021-01" db="EMBL/GenBank/DDBJ databases">
        <authorList>
            <person name="Corre E."/>
            <person name="Pelletier E."/>
            <person name="Niang G."/>
            <person name="Scheremetjew M."/>
            <person name="Finn R."/>
            <person name="Kale V."/>
            <person name="Holt S."/>
            <person name="Cochrane G."/>
            <person name="Meng A."/>
            <person name="Brown T."/>
            <person name="Cohen L."/>
        </authorList>
    </citation>
    <scope>NUCLEOTIDE SEQUENCE</scope>
    <source>
        <strain evidence="7">CCAP 1951/1</strain>
    </source>
</reference>
<keyword evidence="3 4" id="KW-0539">Nucleus</keyword>
<dbReference type="GO" id="GO:0019843">
    <property type="term" value="F:rRNA binding"/>
    <property type="evidence" value="ECO:0007669"/>
    <property type="project" value="UniProtKB-UniRule"/>
</dbReference>
<dbReference type="GO" id="GO:0005730">
    <property type="term" value="C:nucleolus"/>
    <property type="evidence" value="ECO:0007669"/>
    <property type="project" value="UniProtKB-SubCell"/>
</dbReference>
<evidence type="ECO:0000256" key="4">
    <source>
        <dbReference type="RuleBase" id="RU367086"/>
    </source>
</evidence>